<feature type="signal peptide" evidence="2">
    <location>
        <begin position="1"/>
        <end position="20"/>
    </location>
</feature>
<dbReference type="Proteomes" id="UP000198287">
    <property type="component" value="Unassembled WGS sequence"/>
</dbReference>
<feature type="compositionally biased region" description="Low complexity" evidence="1">
    <location>
        <begin position="34"/>
        <end position="51"/>
    </location>
</feature>
<feature type="chain" id="PRO_5013370778" evidence="2">
    <location>
        <begin position="21"/>
        <end position="180"/>
    </location>
</feature>
<protein>
    <submittedName>
        <fullName evidence="3">Uncharacterized protein</fullName>
    </submittedName>
</protein>
<dbReference type="EMBL" id="LNIX01000003">
    <property type="protein sequence ID" value="OXA57350.1"/>
    <property type="molecule type" value="Genomic_DNA"/>
</dbReference>
<name>A0A226EJ79_FOLCA</name>
<evidence type="ECO:0000313" key="3">
    <source>
        <dbReference type="EMBL" id="OXA57350.1"/>
    </source>
</evidence>
<dbReference type="AlphaFoldDB" id="A0A226EJ79"/>
<feature type="region of interest" description="Disordered" evidence="1">
    <location>
        <begin position="34"/>
        <end position="69"/>
    </location>
</feature>
<comment type="caution">
    <text evidence="3">The sequence shown here is derived from an EMBL/GenBank/DDBJ whole genome shotgun (WGS) entry which is preliminary data.</text>
</comment>
<sequence length="180" mass="19983">MMNLILILAFSAVLPSSIVCGTIARTSSDMKARPPILNQSLPPSPLLASHSKNYNSSHPASRNLDAREKREIPAEANDVLFPDYRISEMMPKRAAAGLNKIIYVLRNSFDKAAPSSPENDVGSRENDNFSGDINRALVRGSSVDRFPAALVERRGQAAQKDRKIYLRCYFNAVSCFRKKK</sequence>
<evidence type="ECO:0000256" key="2">
    <source>
        <dbReference type="SAM" id="SignalP"/>
    </source>
</evidence>
<dbReference type="OrthoDB" id="7464898at2759"/>
<accession>A0A226EJ79</accession>
<organism evidence="3 4">
    <name type="scientific">Folsomia candida</name>
    <name type="common">Springtail</name>
    <dbReference type="NCBI Taxonomy" id="158441"/>
    <lineage>
        <taxon>Eukaryota</taxon>
        <taxon>Metazoa</taxon>
        <taxon>Ecdysozoa</taxon>
        <taxon>Arthropoda</taxon>
        <taxon>Hexapoda</taxon>
        <taxon>Collembola</taxon>
        <taxon>Entomobryomorpha</taxon>
        <taxon>Isotomoidea</taxon>
        <taxon>Isotomidae</taxon>
        <taxon>Proisotominae</taxon>
        <taxon>Folsomia</taxon>
    </lineage>
</organism>
<proteinExistence type="predicted"/>
<keyword evidence="2" id="KW-0732">Signal</keyword>
<evidence type="ECO:0000313" key="4">
    <source>
        <dbReference type="Proteomes" id="UP000198287"/>
    </source>
</evidence>
<evidence type="ECO:0000256" key="1">
    <source>
        <dbReference type="SAM" id="MobiDB-lite"/>
    </source>
</evidence>
<dbReference type="OMA" id="DYRISEM"/>
<keyword evidence="4" id="KW-1185">Reference proteome</keyword>
<reference evidence="3 4" key="1">
    <citation type="submission" date="2015-12" db="EMBL/GenBank/DDBJ databases">
        <title>The genome of Folsomia candida.</title>
        <authorList>
            <person name="Faddeeva A."/>
            <person name="Derks M.F."/>
            <person name="Anvar Y."/>
            <person name="Smit S."/>
            <person name="Van Straalen N."/>
            <person name="Roelofs D."/>
        </authorList>
    </citation>
    <scope>NUCLEOTIDE SEQUENCE [LARGE SCALE GENOMIC DNA]</scope>
    <source>
        <strain evidence="3 4">VU population</strain>
        <tissue evidence="3">Whole body</tissue>
    </source>
</reference>
<gene>
    <name evidence="3" type="ORF">Fcan01_07902</name>
</gene>